<feature type="transmembrane region" description="Helical" evidence="17">
    <location>
        <begin position="266"/>
        <end position="284"/>
    </location>
</feature>
<evidence type="ECO:0000256" key="9">
    <source>
        <dbReference type="ARBA" id="ARBA00022967"/>
    </source>
</evidence>
<evidence type="ECO:0000256" key="1">
    <source>
        <dbReference type="ARBA" id="ARBA00003257"/>
    </source>
</evidence>
<dbReference type="Pfam" id="PF01059">
    <property type="entry name" value="Oxidored_q5_N"/>
    <property type="match status" value="1"/>
</dbReference>
<dbReference type="GO" id="GO:0048039">
    <property type="term" value="F:ubiquinone binding"/>
    <property type="evidence" value="ECO:0007669"/>
    <property type="project" value="TreeGrafter"/>
</dbReference>
<dbReference type="AlphaFoldDB" id="A0A6B9U2C5"/>
<evidence type="ECO:0000256" key="2">
    <source>
        <dbReference type="ARBA" id="ARBA00004225"/>
    </source>
</evidence>
<keyword evidence="14 17" id="KW-0496">Mitochondrion</keyword>
<feature type="domain" description="NADH:ubiquinone oxidoreductase chain 4 N-terminal" evidence="19">
    <location>
        <begin position="1"/>
        <end position="98"/>
    </location>
</feature>
<evidence type="ECO:0000256" key="5">
    <source>
        <dbReference type="ARBA" id="ARBA00021006"/>
    </source>
</evidence>
<dbReference type="GO" id="GO:0015990">
    <property type="term" value="P:electron transport coupled proton transport"/>
    <property type="evidence" value="ECO:0007669"/>
    <property type="project" value="TreeGrafter"/>
</dbReference>
<feature type="transmembrane region" description="Helical" evidence="17">
    <location>
        <begin position="290"/>
        <end position="311"/>
    </location>
</feature>
<comment type="function">
    <text evidence="1">Core subunit of the mitochondrial membrane respiratory chain NADH dehydrogenase (Complex I) that is believed to belong to the minimal assembly required for catalysis. Complex I functions in the transfer of electrons from NADH to the respiratory chain. The immediate electron acceptor for the enzyme is believed to be ubiquinone.</text>
</comment>
<feature type="transmembrane region" description="Helical" evidence="17">
    <location>
        <begin position="175"/>
        <end position="198"/>
    </location>
</feature>
<evidence type="ECO:0000256" key="7">
    <source>
        <dbReference type="ARBA" id="ARBA00022660"/>
    </source>
</evidence>
<sequence>MMKILLFTFFLIPLCMNWWLMMFSIMMLTFMITMMNFDYIFNNLSYSYGMDIISYWMIILTLWVVFLMIMSSYKIKVYMLNTSEFLIMNVMLIMFLVLSFSCTNLFMFYVWFESSMIPVLFLILGWGYQPERLMAGMYLIFYTLFASFPMLISIFYIYSFNFTTFYFLISLDMNFYIYISLILAFLFKMPMFFVHFWLPKAHVEAPVSGSMILAGVLLKLGGYGLYRVFYFMYNYIMYNYIWISISMLGSAIIGLLCLCQVDIKSMIAYSSVSHMALVIGGIMTCNLYGFWGSFMLMLGHGLCSSGLFSLANMMYERTHSRSFLINKGFLTFMPSMSMFWFLFSINNMSSPPSLNLLGEMMLINSLMSWSKSTMLFLALSSLFSCMYSIYLYSITQHGSMYSGLNYEMYGSIREYMILIFHWIPLNILFLKCNAFII</sequence>
<feature type="transmembrane region" description="Helical" evidence="17">
    <location>
        <begin position="239"/>
        <end position="259"/>
    </location>
</feature>
<comment type="similarity">
    <text evidence="3 17">Belongs to the complex I subunit 4 family.</text>
</comment>
<name>A0A6B9U2C5_9HEMI</name>
<geneLocation type="mitochondrion" evidence="20"/>
<keyword evidence="13 17" id="KW-0830">Ubiquinone</keyword>
<feature type="transmembrane region" description="Helical" evidence="17">
    <location>
        <begin position="415"/>
        <end position="436"/>
    </location>
</feature>
<dbReference type="InterPro" id="IPR000260">
    <property type="entry name" value="NADH4_N"/>
</dbReference>
<gene>
    <name evidence="20" type="primary">ND4</name>
</gene>
<feature type="transmembrane region" description="Helical" evidence="17">
    <location>
        <begin position="139"/>
        <end position="169"/>
    </location>
</feature>
<keyword evidence="7 17" id="KW-0679">Respiratory chain</keyword>
<feature type="transmembrane region" description="Helical" evidence="17">
    <location>
        <begin position="106"/>
        <end position="127"/>
    </location>
</feature>
<dbReference type="GO" id="GO:0042773">
    <property type="term" value="P:ATP synthesis coupled electron transport"/>
    <property type="evidence" value="ECO:0007669"/>
    <property type="project" value="InterPro"/>
</dbReference>
<evidence type="ECO:0000313" key="20">
    <source>
        <dbReference type="EMBL" id="QHN56502.1"/>
    </source>
</evidence>
<feature type="transmembrane region" description="Helical" evidence="17">
    <location>
        <begin position="77"/>
        <end position="100"/>
    </location>
</feature>
<keyword evidence="9" id="KW-1278">Translocase</keyword>
<dbReference type="EC" id="7.1.1.2" evidence="4 17"/>
<feature type="domain" description="NADH:quinone oxidoreductase/Mrp antiporter transmembrane" evidence="18">
    <location>
        <begin position="103"/>
        <end position="383"/>
    </location>
</feature>
<evidence type="ECO:0000256" key="6">
    <source>
        <dbReference type="ARBA" id="ARBA00022448"/>
    </source>
</evidence>
<protein>
    <recommendedName>
        <fullName evidence="5 17">NADH-ubiquinone oxidoreductase chain 4</fullName>
        <ecNumber evidence="4 17">7.1.1.2</ecNumber>
    </recommendedName>
</protein>
<evidence type="ECO:0000256" key="4">
    <source>
        <dbReference type="ARBA" id="ARBA00012944"/>
    </source>
</evidence>
<evidence type="ECO:0000256" key="10">
    <source>
        <dbReference type="ARBA" id="ARBA00022982"/>
    </source>
</evidence>
<keyword evidence="10 17" id="KW-0249">Electron transport</keyword>
<reference evidence="20" key="1">
    <citation type="submission" date="2019-10" db="EMBL/GenBank/DDBJ databases">
        <authorList>
            <person name="Kim J."/>
            <person name="Kwon M."/>
            <person name="Maharjan R."/>
            <person name="Yi H."/>
            <person name="Yoon Y."/>
            <person name="Jang Y."/>
            <person name="Jung T.-W."/>
        </authorList>
    </citation>
    <scope>NUCLEOTIDE SEQUENCE</scope>
    <source>
        <strain evidence="20">Miryang</strain>
        <tissue evidence="20">Whole body</tissue>
    </source>
</reference>
<proteinExistence type="inferred from homology"/>
<keyword evidence="11 17" id="KW-1133">Transmembrane helix</keyword>
<evidence type="ECO:0000256" key="8">
    <source>
        <dbReference type="ARBA" id="ARBA00022692"/>
    </source>
</evidence>
<dbReference type="InterPro" id="IPR003918">
    <property type="entry name" value="NADH_UbQ_OxRdtase"/>
</dbReference>
<evidence type="ECO:0000256" key="11">
    <source>
        <dbReference type="ARBA" id="ARBA00022989"/>
    </source>
</evidence>
<evidence type="ECO:0000259" key="19">
    <source>
        <dbReference type="Pfam" id="PF01059"/>
    </source>
</evidence>
<comment type="function">
    <text evidence="17">Core subunit of the mitochondrial membrane respiratory chain NADH dehydrogenase (Complex I) which catalyzes electron transfer from NADH through the respiratory chain, using ubiquinone as an electron acceptor. Essential for the catalytic activity and assembly of complex I.</text>
</comment>
<dbReference type="PRINTS" id="PR01437">
    <property type="entry name" value="NUOXDRDTASE4"/>
</dbReference>
<evidence type="ECO:0000256" key="13">
    <source>
        <dbReference type="ARBA" id="ARBA00023075"/>
    </source>
</evidence>
<keyword evidence="8 17" id="KW-0812">Transmembrane</keyword>
<evidence type="ECO:0000256" key="15">
    <source>
        <dbReference type="ARBA" id="ARBA00023136"/>
    </source>
</evidence>
<evidence type="ECO:0000256" key="3">
    <source>
        <dbReference type="ARBA" id="ARBA00009025"/>
    </source>
</evidence>
<dbReference type="Pfam" id="PF00361">
    <property type="entry name" value="Proton_antipo_M"/>
    <property type="match status" value="1"/>
</dbReference>
<comment type="subcellular location">
    <subcellularLocation>
        <location evidence="2 17">Mitochondrion membrane</location>
        <topology evidence="2 17">Multi-pass membrane protein</topology>
    </subcellularLocation>
</comment>
<organism evidence="20">
    <name type="scientific">Nysius plebeius</name>
    <dbReference type="NCBI Taxonomy" id="876837"/>
    <lineage>
        <taxon>Eukaryota</taxon>
        <taxon>Metazoa</taxon>
        <taxon>Ecdysozoa</taxon>
        <taxon>Arthropoda</taxon>
        <taxon>Hexapoda</taxon>
        <taxon>Insecta</taxon>
        <taxon>Pterygota</taxon>
        <taxon>Neoptera</taxon>
        <taxon>Paraneoptera</taxon>
        <taxon>Hemiptera</taxon>
        <taxon>Heteroptera</taxon>
        <taxon>Panheteroptera</taxon>
        <taxon>Pentatomomorpha</taxon>
        <taxon>Lygaeoidea</taxon>
        <taxon>Lygaeidae</taxon>
        <taxon>Orsillinae</taxon>
        <taxon>Nysius</taxon>
    </lineage>
</organism>
<dbReference type="GO" id="GO:0008137">
    <property type="term" value="F:NADH dehydrogenase (ubiquinone) activity"/>
    <property type="evidence" value="ECO:0007669"/>
    <property type="project" value="UniProtKB-UniRule"/>
</dbReference>
<comment type="catalytic activity">
    <reaction evidence="16 17">
        <text>a ubiquinone + NADH + 5 H(+)(in) = a ubiquinol + NAD(+) + 4 H(+)(out)</text>
        <dbReference type="Rhea" id="RHEA:29091"/>
        <dbReference type="Rhea" id="RHEA-COMP:9565"/>
        <dbReference type="Rhea" id="RHEA-COMP:9566"/>
        <dbReference type="ChEBI" id="CHEBI:15378"/>
        <dbReference type="ChEBI" id="CHEBI:16389"/>
        <dbReference type="ChEBI" id="CHEBI:17976"/>
        <dbReference type="ChEBI" id="CHEBI:57540"/>
        <dbReference type="ChEBI" id="CHEBI:57945"/>
        <dbReference type="EC" id="7.1.1.2"/>
    </reaction>
</comment>
<keyword evidence="12 17" id="KW-0520">NAD</keyword>
<dbReference type="PANTHER" id="PTHR43507">
    <property type="entry name" value="NADH-UBIQUINONE OXIDOREDUCTASE CHAIN 4"/>
    <property type="match status" value="1"/>
</dbReference>
<feature type="transmembrane region" description="Helical" evidence="17">
    <location>
        <begin position="52"/>
        <end position="70"/>
    </location>
</feature>
<evidence type="ECO:0000256" key="14">
    <source>
        <dbReference type="ARBA" id="ARBA00023128"/>
    </source>
</evidence>
<dbReference type="GO" id="GO:0031966">
    <property type="term" value="C:mitochondrial membrane"/>
    <property type="evidence" value="ECO:0007669"/>
    <property type="project" value="UniProtKB-SubCell"/>
</dbReference>
<feature type="transmembrane region" description="Helical" evidence="17">
    <location>
        <begin position="7"/>
        <end position="32"/>
    </location>
</feature>
<keyword evidence="15 17" id="KW-0472">Membrane</keyword>
<dbReference type="PANTHER" id="PTHR43507:SF20">
    <property type="entry name" value="NADH-UBIQUINONE OXIDOREDUCTASE CHAIN 4"/>
    <property type="match status" value="1"/>
</dbReference>
<evidence type="ECO:0000256" key="12">
    <source>
        <dbReference type="ARBA" id="ARBA00023027"/>
    </source>
</evidence>
<dbReference type="InterPro" id="IPR001750">
    <property type="entry name" value="ND/Mrp_TM"/>
</dbReference>
<keyword evidence="6 17" id="KW-0813">Transport</keyword>
<feature type="transmembrane region" description="Helical" evidence="17">
    <location>
        <begin position="210"/>
        <end position="233"/>
    </location>
</feature>
<dbReference type="EMBL" id="MN599979">
    <property type="protein sequence ID" value="QHN56502.1"/>
    <property type="molecule type" value="Genomic_DNA"/>
</dbReference>
<evidence type="ECO:0000256" key="16">
    <source>
        <dbReference type="ARBA" id="ARBA00049551"/>
    </source>
</evidence>
<feature type="transmembrane region" description="Helical" evidence="17">
    <location>
        <begin position="374"/>
        <end position="394"/>
    </location>
</feature>
<evidence type="ECO:0000259" key="18">
    <source>
        <dbReference type="Pfam" id="PF00361"/>
    </source>
</evidence>
<dbReference type="GO" id="GO:0003954">
    <property type="term" value="F:NADH dehydrogenase activity"/>
    <property type="evidence" value="ECO:0007669"/>
    <property type="project" value="TreeGrafter"/>
</dbReference>
<evidence type="ECO:0000256" key="17">
    <source>
        <dbReference type="RuleBase" id="RU003297"/>
    </source>
</evidence>
<accession>A0A6B9U2C5</accession>
<feature type="transmembrane region" description="Helical" evidence="17">
    <location>
        <begin position="323"/>
        <end position="343"/>
    </location>
</feature>